<evidence type="ECO:0000256" key="4">
    <source>
        <dbReference type="ARBA" id="ARBA00023136"/>
    </source>
</evidence>
<evidence type="ECO:0000313" key="9">
    <source>
        <dbReference type="Proteomes" id="UP001195483"/>
    </source>
</evidence>
<organism evidence="8 9">
    <name type="scientific">Potamilus streckersoni</name>
    <dbReference type="NCBI Taxonomy" id="2493646"/>
    <lineage>
        <taxon>Eukaryota</taxon>
        <taxon>Metazoa</taxon>
        <taxon>Spiralia</taxon>
        <taxon>Lophotrochozoa</taxon>
        <taxon>Mollusca</taxon>
        <taxon>Bivalvia</taxon>
        <taxon>Autobranchia</taxon>
        <taxon>Heteroconchia</taxon>
        <taxon>Palaeoheterodonta</taxon>
        <taxon>Unionida</taxon>
        <taxon>Unionoidea</taxon>
        <taxon>Unionidae</taxon>
        <taxon>Ambleminae</taxon>
        <taxon>Lampsilini</taxon>
        <taxon>Potamilus</taxon>
    </lineage>
</organism>
<reference evidence="8" key="2">
    <citation type="journal article" date="2021" name="Genome Biol. Evol.">
        <title>Developing a high-quality reference genome for a parasitic bivalve with doubly uniparental inheritance (Bivalvia: Unionida).</title>
        <authorList>
            <person name="Smith C.H."/>
        </authorList>
    </citation>
    <scope>NUCLEOTIDE SEQUENCE</scope>
    <source>
        <strain evidence="8">CHS0354</strain>
        <tissue evidence="8">Mantle</tissue>
    </source>
</reference>
<gene>
    <name evidence="8" type="ORF">CHS0354_027128</name>
</gene>
<dbReference type="InterPro" id="IPR057244">
    <property type="entry name" value="GAIN_B"/>
</dbReference>
<proteinExistence type="predicted"/>
<keyword evidence="9" id="KW-1185">Reference proteome</keyword>
<evidence type="ECO:0000256" key="2">
    <source>
        <dbReference type="ARBA" id="ARBA00022692"/>
    </source>
</evidence>
<evidence type="ECO:0000256" key="6">
    <source>
        <dbReference type="SAM" id="Phobius"/>
    </source>
</evidence>
<evidence type="ECO:0000256" key="5">
    <source>
        <dbReference type="ARBA" id="ARBA00023157"/>
    </source>
</evidence>
<dbReference type="PANTHER" id="PTHR45692:SF1">
    <property type="entry name" value="G-PROTEIN COUPLED RECEPTORS FAMILY 2 PROFILE 2 DOMAIN-CONTAINING PROTEIN"/>
    <property type="match status" value="1"/>
</dbReference>
<comment type="caution">
    <text evidence="8">The sequence shown here is derived from an EMBL/GenBank/DDBJ whole genome shotgun (WGS) entry which is preliminary data.</text>
</comment>
<accession>A0AAE0VIL8</accession>
<evidence type="ECO:0000259" key="7">
    <source>
        <dbReference type="PROSITE" id="PS50221"/>
    </source>
</evidence>
<evidence type="ECO:0000313" key="8">
    <source>
        <dbReference type="EMBL" id="KAK3579673.1"/>
    </source>
</evidence>
<dbReference type="InterPro" id="IPR046338">
    <property type="entry name" value="GAIN_dom_sf"/>
</dbReference>
<dbReference type="PANTHER" id="PTHR45692">
    <property type="entry name" value="G_PROTEIN_RECEP_F2_4 DOMAIN-CONTAINING PROTEIN"/>
    <property type="match status" value="1"/>
</dbReference>
<keyword evidence="3 6" id="KW-1133">Transmembrane helix</keyword>
<dbReference type="Proteomes" id="UP001195483">
    <property type="component" value="Unassembled WGS sequence"/>
</dbReference>
<dbReference type="AlphaFoldDB" id="A0AAE0VIL8"/>
<name>A0AAE0VIL8_9BIVA</name>
<comment type="subcellular location">
    <subcellularLocation>
        <location evidence="1">Membrane</location>
    </subcellularLocation>
</comment>
<evidence type="ECO:0000256" key="1">
    <source>
        <dbReference type="ARBA" id="ARBA00004370"/>
    </source>
</evidence>
<feature type="domain" description="GAIN-B" evidence="7">
    <location>
        <begin position="1"/>
        <end position="48"/>
    </location>
</feature>
<evidence type="ECO:0000256" key="3">
    <source>
        <dbReference type="ARBA" id="ARBA00022989"/>
    </source>
</evidence>
<feature type="transmembrane region" description="Helical" evidence="6">
    <location>
        <begin position="54"/>
        <end position="76"/>
    </location>
</feature>
<protein>
    <recommendedName>
        <fullName evidence="7">GAIN-B domain-containing protein</fullName>
    </recommendedName>
</protein>
<dbReference type="Gene3D" id="2.60.220.50">
    <property type="match status" value="1"/>
</dbReference>
<dbReference type="EMBL" id="JAEAOA010001623">
    <property type="protein sequence ID" value="KAK3579673.1"/>
    <property type="molecule type" value="Genomic_DNA"/>
</dbReference>
<keyword evidence="4 6" id="KW-0472">Membrane</keyword>
<dbReference type="Pfam" id="PF01825">
    <property type="entry name" value="GPS"/>
    <property type="match status" value="1"/>
</dbReference>
<dbReference type="GO" id="GO:0016020">
    <property type="term" value="C:membrane"/>
    <property type="evidence" value="ECO:0007669"/>
    <property type="project" value="UniProtKB-SubCell"/>
</dbReference>
<keyword evidence="2 6" id="KW-0812">Transmembrane</keyword>
<keyword evidence="5" id="KW-1015">Disulfide bond</keyword>
<reference evidence="8" key="1">
    <citation type="journal article" date="2021" name="Genome Biol. Evol.">
        <title>A High-Quality Reference Genome for a Parasitic Bivalve with Doubly Uniparental Inheritance (Bivalvia: Unionida).</title>
        <authorList>
            <person name="Smith C.H."/>
        </authorList>
    </citation>
    <scope>NUCLEOTIDE SEQUENCE</scope>
    <source>
        <strain evidence="8">CHS0354</strain>
    </source>
</reference>
<sequence length="130" mass="14014">MLYNHSGDGDGAWSTDGCNVVSRSSNGIVCECDHLTNFAILMTPSEMTDVEHNATLGIISVVGCAVSLACLMLTLLGHLSCLYCDCGPTTLLLLDRFLPYVGSRNMDSSICKVCFRTQIATELVIATWMV</sequence>
<dbReference type="InterPro" id="IPR000203">
    <property type="entry name" value="GPS"/>
</dbReference>
<dbReference type="PROSITE" id="PS50221">
    <property type="entry name" value="GAIN_B"/>
    <property type="match status" value="1"/>
</dbReference>
<dbReference type="SMART" id="SM00303">
    <property type="entry name" value="GPS"/>
    <property type="match status" value="1"/>
</dbReference>
<reference evidence="8" key="3">
    <citation type="submission" date="2023-05" db="EMBL/GenBank/DDBJ databases">
        <authorList>
            <person name="Smith C.H."/>
        </authorList>
    </citation>
    <scope>NUCLEOTIDE SEQUENCE</scope>
    <source>
        <strain evidence="8">CHS0354</strain>
        <tissue evidence="8">Mantle</tissue>
    </source>
</reference>